<feature type="transmembrane region" description="Helical" evidence="1">
    <location>
        <begin position="44"/>
        <end position="61"/>
    </location>
</feature>
<keyword evidence="3" id="KW-1185">Reference proteome</keyword>
<evidence type="ECO:0000256" key="1">
    <source>
        <dbReference type="SAM" id="Phobius"/>
    </source>
</evidence>
<dbReference type="AlphaFoldDB" id="A0A7Y9JMV2"/>
<dbReference type="EMBL" id="JACCBH010000001">
    <property type="protein sequence ID" value="NYD53903.1"/>
    <property type="molecule type" value="Genomic_DNA"/>
</dbReference>
<protein>
    <submittedName>
        <fullName evidence="2">Uncharacterized protein</fullName>
    </submittedName>
</protein>
<evidence type="ECO:0000313" key="3">
    <source>
        <dbReference type="Proteomes" id="UP000552045"/>
    </source>
</evidence>
<name>A0A7Y9JMV2_9MICO</name>
<organism evidence="2 3">
    <name type="scientific">Microbacterium pseudoresistens</name>
    <dbReference type="NCBI Taxonomy" id="640634"/>
    <lineage>
        <taxon>Bacteria</taxon>
        <taxon>Bacillati</taxon>
        <taxon>Actinomycetota</taxon>
        <taxon>Actinomycetes</taxon>
        <taxon>Micrococcales</taxon>
        <taxon>Microbacteriaceae</taxon>
        <taxon>Microbacterium</taxon>
    </lineage>
</organism>
<feature type="transmembrane region" description="Helical" evidence="1">
    <location>
        <begin position="96"/>
        <end position="120"/>
    </location>
</feature>
<accession>A0A7Y9JMV2</accession>
<gene>
    <name evidence="2" type="ORF">BKA02_000958</name>
</gene>
<sequence>MTNHSPHPATRAPLPWLLILGLSSLSLLWPLTALLGFDDGGPRALLIIAVIALTWVGVVGFGRVPRPLLVLTLVGVGHGLITMIVSAVMGGGERPFFTYLVALVLDAFWGLLAGVVAFAIQQMRGPRA</sequence>
<proteinExistence type="predicted"/>
<keyword evidence="1" id="KW-0812">Transmembrane</keyword>
<dbReference type="RefSeq" id="WP_179431803.1">
    <property type="nucleotide sequence ID" value="NZ_BAABLC010000001.1"/>
</dbReference>
<comment type="caution">
    <text evidence="2">The sequence shown here is derived from an EMBL/GenBank/DDBJ whole genome shotgun (WGS) entry which is preliminary data.</text>
</comment>
<feature type="transmembrane region" description="Helical" evidence="1">
    <location>
        <begin position="68"/>
        <end position="90"/>
    </location>
</feature>
<reference evidence="2 3" key="1">
    <citation type="submission" date="2020-07" db="EMBL/GenBank/DDBJ databases">
        <title>Sequencing the genomes of 1000 actinobacteria strains.</title>
        <authorList>
            <person name="Klenk H.-P."/>
        </authorList>
    </citation>
    <scope>NUCLEOTIDE SEQUENCE [LARGE SCALE GENOMIC DNA]</scope>
    <source>
        <strain evidence="2 3">DSM 22185</strain>
    </source>
</reference>
<dbReference type="Proteomes" id="UP000552045">
    <property type="component" value="Unassembled WGS sequence"/>
</dbReference>
<keyword evidence="1" id="KW-0472">Membrane</keyword>
<keyword evidence="1" id="KW-1133">Transmembrane helix</keyword>
<feature type="transmembrane region" description="Helical" evidence="1">
    <location>
        <begin position="12"/>
        <end position="32"/>
    </location>
</feature>
<evidence type="ECO:0000313" key="2">
    <source>
        <dbReference type="EMBL" id="NYD53903.1"/>
    </source>
</evidence>